<evidence type="ECO:0000256" key="1">
    <source>
        <dbReference type="SAM" id="MobiDB-lite"/>
    </source>
</evidence>
<evidence type="ECO:0000256" key="2">
    <source>
        <dbReference type="SAM" id="Phobius"/>
    </source>
</evidence>
<dbReference type="RefSeq" id="WP_257767236.1">
    <property type="nucleotide sequence ID" value="NZ_CP102480.1"/>
</dbReference>
<dbReference type="EMBL" id="CP102480">
    <property type="protein sequence ID" value="UUX48734.1"/>
    <property type="molecule type" value="Genomic_DNA"/>
</dbReference>
<keyword evidence="2" id="KW-1133">Transmembrane helix</keyword>
<evidence type="ECO:0000313" key="3">
    <source>
        <dbReference type="EMBL" id="UUX48734.1"/>
    </source>
</evidence>
<dbReference type="InterPro" id="IPR008523">
    <property type="entry name" value="DUF805"/>
</dbReference>
<organism evidence="3 4">
    <name type="scientific">Nisaea acidiphila</name>
    <dbReference type="NCBI Taxonomy" id="1862145"/>
    <lineage>
        <taxon>Bacteria</taxon>
        <taxon>Pseudomonadati</taxon>
        <taxon>Pseudomonadota</taxon>
        <taxon>Alphaproteobacteria</taxon>
        <taxon>Rhodospirillales</taxon>
        <taxon>Thalassobaculaceae</taxon>
        <taxon>Nisaea</taxon>
    </lineage>
</organism>
<accession>A0A9J7ANJ4</accession>
<dbReference type="PANTHER" id="PTHR34980:SF2">
    <property type="entry name" value="INNER MEMBRANE PROTEIN YHAH-RELATED"/>
    <property type="match status" value="1"/>
</dbReference>
<keyword evidence="4" id="KW-1185">Reference proteome</keyword>
<gene>
    <name evidence="3" type="ORF">NUH88_15125</name>
</gene>
<evidence type="ECO:0000313" key="4">
    <source>
        <dbReference type="Proteomes" id="UP001060336"/>
    </source>
</evidence>
<keyword evidence="2" id="KW-0472">Membrane</keyword>
<keyword evidence="2" id="KW-0812">Transmembrane</keyword>
<feature type="region of interest" description="Disordered" evidence="1">
    <location>
        <begin position="114"/>
        <end position="133"/>
    </location>
</feature>
<proteinExistence type="predicted"/>
<dbReference type="Proteomes" id="UP001060336">
    <property type="component" value="Chromosome"/>
</dbReference>
<dbReference type="PANTHER" id="PTHR34980">
    <property type="entry name" value="INNER MEMBRANE PROTEIN-RELATED-RELATED"/>
    <property type="match status" value="1"/>
</dbReference>
<name>A0A9J7ANJ4_9PROT</name>
<dbReference type="KEGG" id="naci:NUH88_15125"/>
<dbReference type="AlphaFoldDB" id="A0A9J7ANJ4"/>
<feature type="transmembrane region" description="Helical" evidence="2">
    <location>
        <begin position="84"/>
        <end position="103"/>
    </location>
</feature>
<sequence length="133" mass="14936">MNFIEATSTCFKKYATFRGRARRSEYWYFFLALFIAGLIADALDTHFLKSVGLYGPFDAILTLVVILPSISVSVRRLHDINQSGYWLLILFVPIVGWVAYFFMTIQDGTIGPNPYGNDPKGREAPATMPTGES</sequence>
<dbReference type="GO" id="GO:0005886">
    <property type="term" value="C:plasma membrane"/>
    <property type="evidence" value="ECO:0007669"/>
    <property type="project" value="TreeGrafter"/>
</dbReference>
<protein>
    <submittedName>
        <fullName evidence="3">DUF805 domain-containing protein</fullName>
    </submittedName>
</protein>
<reference evidence="3" key="1">
    <citation type="submission" date="2022-08" db="EMBL/GenBank/DDBJ databases">
        <title>Nisaea acidiphila sp. nov., isolated from a marine algal debris and emended description of the genus Nisaea Urios et al. 2008.</title>
        <authorList>
            <person name="Kwon K."/>
        </authorList>
    </citation>
    <scope>NUCLEOTIDE SEQUENCE</scope>
    <source>
        <strain evidence="3">MEBiC11861</strain>
    </source>
</reference>
<dbReference type="Pfam" id="PF05656">
    <property type="entry name" value="DUF805"/>
    <property type="match status" value="1"/>
</dbReference>
<feature type="transmembrane region" description="Helical" evidence="2">
    <location>
        <begin position="26"/>
        <end position="47"/>
    </location>
</feature>
<feature type="transmembrane region" description="Helical" evidence="2">
    <location>
        <begin position="53"/>
        <end position="72"/>
    </location>
</feature>